<name>A0ABQ5ND60_9MICO</name>
<keyword evidence="1" id="KW-0812">Transmembrane</keyword>
<feature type="transmembrane region" description="Helical" evidence="1">
    <location>
        <begin position="699"/>
        <end position="721"/>
    </location>
</feature>
<protein>
    <recommendedName>
        <fullName evidence="4">FtsX-like permease family protein</fullName>
    </recommendedName>
</protein>
<keyword evidence="3" id="KW-1185">Reference proteome</keyword>
<evidence type="ECO:0000256" key="1">
    <source>
        <dbReference type="SAM" id="Phobius"/>
    </source>
</evidence>
<feature type="transmembrane region" description="Helical" evidence="1">
    <location>
        <begin position="394"/>
        <end position="413"/>
    </location>
</feature>
<evidence type="ECO:0008006" key="4">
    <source>
        <dbReference type="Google" id="ProtNLM"/>
    </source>
</evidence>
<dbReference type="EMBL" id="BRZC01000002">
    <property type="protein sequence ID" value="GLC83733.1"/>
    <property type="molecule type" value="Genomic_DNA"/>
</dbReference>
<proteinExistence type="predicted"/>
<gene>
    <name evidence="2" type="ORF">MIAR_03210</name>
</gene>
<reference evidence="2" key="1">
    <citation type="submission" date="2022-08" db="EMBL/GenBank/DDBJ databases">
        <title>Draft genome sequence of Microbacterium arabinogalactanolyticum JCM 9171.</title>
        <authorList>
            <person name="Fujita K."/>
            <person name="Ishiwata A."/>
            <person name="Fushinobu S."/>
        </authorList>
    </citation>
    <scope>NUCLEOTIDE SEQUENCE</scope>
    <source>
        <strain evidence="2">JCM 9171</strain>
    </source>
</reference>
<comment type="caution">
    <text evidence="2">The sequence shown here is derived from an EMBL/GenBank/DDBJ whole genome shotgun (WGS) entry which is preliminary data.</text>
</comment>
<feature type="transmembrane region" description="Helical" evidence="1">
    <location>
        <begin position="752"/>
        <end position="776"/>
    </location>
</feature>
<dbReference type="RefSeq" id="WP_285630321.1">
    <property type="nucleotide sequence ID" value="NZ_BAAAUK010000001.1"/>
</dbReference>
<evidence type="ECO:0000313" key="2">
    <source>
        <dbReference type="EMBL" id="GLC83733.1"/>
    </source>
</evidence>
<feature type="transmembrane region" description="Helical" evidence="1">
    <location>
        <begin position="279"/>
        <end position="300"/>
    </location>
</feature>
<feature type="transmembrane region" description="Helical" evidence="1">
    <location>
        <begin position="353"/>
        <end position="374"/>
    </location>
</feature>
<keyword evidence="1" id="KW-0472">Membrane</keyword>
<keyword evidence="1" id="KW-1133">Transmembrane helix</keyword>
<organism evidence="2 3">
    <name type="scientific">Microbacterium arabinogalactanolyticum</name>
    <dbReference type="NCBI Taxonomy" id="69365"/>
    <lineage>
        <taxon>Bacteria</taxon>
        <taxon>Bacillati</taxon>
        <taxon>Actinomycetota</taxon>
        <taxon>Actinomycetes</taxon>
        <taxon>Micrococcales</taxon>
        <taxon>Microbacteriaceae</taxon>
        <taxon>Microbacterium</taxon>
    </lineage>
</organism>
<accession>A0ABQ5ND60</accession>
<dbReference type="Proteomes" id="UP001165068">
    <property type="component" value="Unassembled WGS sequence"/>
</dbReference>
<sequence>MAFALRRARQHAGRLSLIALVVALLVAGIGGIDAVAERMLAEGASRVFTDAEPGARTIRVVADEASDAAAQDEAVRREISAAFAGERTVVSRRASADVELAAAGGSGPSLGMLDDDRVPDLATLAAGTWPRTNSEIALSVAAAERLELGVGDTVPLAGDAEGTELTLVGTWTPDDPTDPAWLGDPAVVSGESDGSIGPALVAEGALNAYADTVTVIWEIALSRVEPADIPALQSALVTLRSLPEAVDPRNEHSTGIQGDLGDTLQRLGAALATTRGLHVAPLLILALLGALVLGIVLSSQTDARGEELALLRARGASVRRLALAAAAETAICAAVGASPAVAVLAATTGVTAAMAWTAAGAIGFAALAAALFTVRHVVGVRPAAERSDAGARTLAALLLPTGIVVGIAALSAWQLFALGAVVRDDGTPEPLAAAAPALLLVAACALIPVAAGPLAAGAERLLRRTRGIAPILPLRQVARRMGGVAVAILCLALAAASVALAATAPVVAGRAEQRALTTLLGGDVRLISESAIDVSADTASSWSGVTTAAEILDTPLTVGADTGVLVAGPASAVGFGGHRKGDGGPEIDADVTRRLADRLDAEVGTAFAAQIRFVPRPVTVRIARIVDIIPGAGSGLAIATTPEELRAADVDLPANELWLRSEHPTSTAEQLRAHATQPVQILTAAQVSAVPVTSVATRVLTAGALLAALLGVIGFIAATSAMNRTRRGEERVLLALGLAPPRRRALRTGEGAGLAVYAVVAGGAVGAGIAAAVLPITLGAGA</sequence>
<feature type="transmembrane region" description="Helical" evidence="1">
    <location>
        <begin position="433"/>
        <end position="456"/>
    </location>
</feature>
<feature type="transmembrane region" description="Helical" evidence="1">
    <location>
        <begin position="484"/>
        <end position="508"/>
    </location>
</feature>
<feature type="transmembrane region" description="Helical" evidence="1">
    <location>
        <begin position="321"/>
        <end position="347"/>
    </location>
</feature>
<evidence type="ECO:0000313" key="3">
    <source>
        <dbReference type="Proteomes" id="UP001165068"/>
    </source>
</evidence>